<organism evidence="1 2">
    <name type="scientific">Nematocida parisii (strain ERTm3)</name>
    <name type="common">Nematode killer fungus</name>
    <dbReference type="NCBI Taxonomy" id="935791"/>
    <lineage>
        <taxon>Eukaryota</taxon>
        <taxon>Fungi</taxon>
        <taxon>Fungi incertae sedis</taxon>
        <taxon>Microsporidia</taxon>
        <taxon>Nematocida</taxon>
    </lineage>
</organism>
<protein>
    <recommendedName>
        <fullName evidence="3">LSM domain-containing protein</fullName>
    </recommendedName>
</protein>
<dbReference type="VEuPathDB" id="MicrosporidiaDB:NEQG_00209"/>
<dbReference type="EMBL" id="GL870876">
    <property type="protein sequence ID" value="EIJ89439.1"/>
    <property type="molecule type" value="Genomic_DNA"/>
</dbReference>
<sequence length="67" mass="7766">MLSKSIRIINQANSVELINNKAYTGKIRIDRKMNIITDKSIIKAKYIRYILISNEELTKILNTISNK</sequence>
<accession>I3EJP2</accession>
<proteinExistence type="predicted"/>
<evidence type="ECO:0000313" key="2">
    <source>
        <dbReference type="Proteomes" id="UP000002872"/>
    </source>
</evidence>
<dbReference type="OMA" id="TSCNKTY"/>
<name>I3EJP2_NEMP3</name>
<dbReference type="HOGENOM" id="CLU_2812993_0_0_1"/>
<evidence type="ECO:0008006" key="3">
    <source>
        <dbReference type="Google" id="ProtNLM"/>
    </source>
</evidence>
<dbReference type="Proteomes" id="UP000002872">
    <property type="component" value="Unassembled WGS sequence"/>
</dbReference>
<keyword evidence="2" id="KW-1185">Reference proteome</keyword>
<dbReference type="OrthoDB" id="2188365at2759"/>
<evidence type="ECO:0000313" key="1">
    <source>
        <dbReference type="EMBL" id="EIJ89439.1"/>
    </source>
</evidence>
<gene>
    <name evidence="1" type="ORF">NEQG_00209</name>
</gene>
<dbReference type="AlphaFoldDB" id="I3EJP2"/>
<reference evidence="1" key="1">
    <citation type="submission" date="2011-01" db="EMBL/GenBank/DDBJ databases">
        <title>The Genome Sequence of Nematocida parisii strain ERTm3.</title>
        <authorList>
            <consortium name="The Broad Institute Genome Sequencing Platform"/>
            <consortium name="The Broad Institute Genome Sequencing Center for Infectious Disease"/>
            <person name="Cuomo C."/>
            <person name="Troemel E."/>
            <person name="Young S.K."/>
            <person name="Zeng Q."/>
            <person name="Gargeya S."/>
            <person name="Fitzgerald M."/>
            <person name="Haas B."/>
            <person name="Abouelleil A."/>
            <person name="Alvarado L."/>
            <person name="Arachchi H.M."/>
            <person name="Berlin A."/>
            <person name="Chapman S.B."/>
            <person name="Gearin G."/>
            <person name="Goldberg J."/>
            <person name="Griggs A."/>
            <person name="Gujja S."/>
            <person name="Hansen M."/>
            <person name="Heiman D."/>
            <person name="Howarth C."/>
            <person name="Larimer J."/>
            <person name="Lui A."/>
            <person name="MacDonald P.J.P."/>
            <person name="McCowen C."/>
            <person name="Montmayeur A."/>
            <person name="Murphy C."/>
            <person name="Neiman D."/>
            <person name="Pearson M."/>
            <person name="Priest M."/>
            <person name="Roberts A."/>
            <person name="Saif S."/>
            <person name="Shea T."/>
            <person name="Sisk P."/>
            <person name="Stolte C."/>
            <person name="Sykes S."/>
            <person name="Wortman J."/>
            <person name="Nusbaum C."/>
            <person name="Birren B."/>
        </authorList>
    </citation>
    <scope>NUCLEOTIDE SEQUENCE</scope>
    <source>
        <strain evidence="1">ERTm3</strain>
    </source>
</reference>
<dbReference type="InParanoid" id="I3EJP2"/>